<reference evidence="2 3" key="1">
    <citation type="submission" date="2020-08" db="EMBL/GenBank/DDBJ databases">
        <title>Arenibacter gaetbuli sp. nov., isolated from a sand dune.</title>
        <authorList>
            <person name="Park S."/>
            <person name="Yoon J.-H."/>
        </authorList>
    </citation>
    <scope>NUCLEOTIDE SEQUENCE [LARGE SCALE GENOMIC DNA]</scope>
    <source>
        <strain evidence="2 3">BSSL-BM3</strain>
    </source>
</reference>
<name>A0ABR7QR11_9FLAO</name>
<dbReference type="Proteomes" id="UP000618952">
    <property type="component" value="Unassembled WGS sequence"/>
</dbReference>
<sequence length="331" mass="36546">MKTKIVLLITVLGLLSISAINLVNDIVAKLGMDAKYAQYSILGNFVGRFDSGPMNNGVGNNSFKVPYAKLLPSIISGDKTGAAEELCVYIKTYINSEEFMASYNELREDAMPLTNSNGVGLTSLKKDLKVINSNIENYPNDKAYVAEQKKLRDETQASINGIMEESKKQFPNKDLWEQSFPANPEVLVKRRLQEYLALAGTVDFSAKLTEPDNYKIRKFVNPAYEKKSLQWKACYRAGKEVNDVFTAFVKEWLNGEIIATVKTKMSVNSSASKENNNTAPMPTTAVAENSTTEVNTATTPQQDNVGTDEGIKAKKSLIGKIKDKAKAVIKD</sequence>
<feature type="region of interest" description="Disordered" evidence="1">
    <location>
        <begin position="267"/>
        <end position="310"/>
    </location>
</feature>
<evidence type="ECO:0000256" key="1">
    <source>
        <dbReference type="SAM" id="MobiDB-lite"/>
    </source>
</evidence>
<organism evidence="2 3">
    <name type="scientific">Arenibacter arenosicollis</name>
    <dbReference type="NCBI Taxonomy" id="2762274"/>
    <lineage>
        <taxon>Bacteria</taxon>
        <taxon>Pseudomonadati</taxon>
        <taxon>Bacteroidota</taxon>
        <taxon>Flavobacteriia</taxon>
        <taxon>Flavobacteriales</taxon>
        <taxon>Flavobacteriaceae</taxon>
        <taxon>Arenibacter</taxon>
    </lineage>
</organism>
<proteinExistence type="predicted"/>
<dbReference type="RefSeq" id="WP_187586405.1">
    <property type="nucleotide sequence ID" value="NZ_JACLHY010000018.1"/>
</dbReference>
<keyword evidence="3" id="KW-1185">Reference proteome</keyword>
<evidence type="ECO:0000313" key="3">
    <source>
        <dbReference type="Proteomes" id="UP000618952"/>
    </source>
</evidence>
<comment type="caution">
    <text evidence="2">The sequence shown here is derived from an EMBL/GenBank/DDBJ whole genome shotgun (WGS) entry which is preliminary data.</text>
</comment>
<feature type="compositionally biased region" description="Polar residues" evidence="1">
    <location>
        <begin position="267"/>
        <end position="305"/>
    </location>
</feature>
<protein>
    <submittedName>
        <fullName evidence="2">Uncharacterized protein</fullName>
    </submittedName>
</protein>
<dbReference type="EMBL" id="JACLHY010000018">
    <property type="protein sequence ID" value="MBC8769514.1"/>
    <property type="molecule type" value="Genomic_DNA"/>
</dbReference>
<evidence type="ECO:0000313" key="2">
    <source>
        <dbReference type="EMBL" id="MBC8769514.1"/>
    </source>
</evidence>
<gene>
    <name evidence="2" type="ORF">H4O18_16065</name>
</gene>
<accession>A0ABR7QR11</accession>